<evidence type="ECO:0000256" key="1">
    <source>
        <dbReference type="ARBA" id="ARBA00008324"/>
    </source>
</evidence>
<evidence type="ECO:0000313" key="6">
    <source>
        <dbReference type="Proteomes" id="UP001220064"/>
    </source>
</evidence>
<dbReference type="PANTHER" id="PTHR43240:SF5">
    <property type="entry name" value="1,4-DIHYDROXY-2-NAPHTHOYL-COA THIOESTERASE 1"/>
    <property type="match status" value="1"/>
</dbReference>
<dbReference type="InterPro" id="IPR029069">
    <property type="entry name" value="HotDog_dom_sf"/>
</dbReference>
<feature type="domain" description="Thioesterase" evidence="4">
    <location>
        <begin position="79"/>
        <end position="152"/>
    </location>
</feature>
<organism evidence="5 6">
    <name type="scientific">Corynebacterium massiliense DSM 45435</name>
    <dbReference type="NCBI Taxonomy" id="1121364"/>
    <lineage>
        <taxon>Bacteria</taxon>
        <taxon>Bacillati</taxon>
        <taxon>Actinomycetota</taxon>
        <taxon>Actinomycetes</taxon>
        <taxon>Mycobacteriales</taxon>
        <taxon>Corynebacteriaceae</taxon>
        <taxon>Corynebacterium</taxon>
    </lineage>
</organism>
<dbReference type="Pfam" id="PF03061">
    <property type="entry name" value="4HBT"/>
    <property type="match status" value="1"/>
</dbReference>
<keyword evidence="2 5" id="KW-0378">Hydrolase</keyword>
<evidence type="ECO:0000256" key="3">
    <source>
        <dbReference type="SAM" id="MobiDB-lite"/>
    </source>
</evidence>
<protein>
    <submittedName>
        <fullName evidence="5">Esterase</fullName>
        <ecNumber evidence="5">3.1.2.-</ecNumber>
    </submittedName>
</protein>
<dbReference type="EC" id="3.1.2.-" evidence="5"/>
<dbReference type="GO" id="GO:0016787">
    <property type="term" value="F:hydrolase activity"/>
    <property type="evidence" value="ECO:0007669"/>
    <property type="project" value="UniProtKB-KW"/>
</dbReference>
<dbReference type="InterPro" id="IPR003736">
    <property type="entry name" value="PAAI_dom"/>
</dbReference>
<dbReference type="InterPro" id="IPR006683">
    <property type="entry name" value="Thioestr_dom"/>
</dbReference>
<feature type="region of interest" description="Disordered" evidence="3">
    <location>
        <begin position="1"/>
        <end position="21"/>
    </location>
</feature>
<dbReference type="RefSeq" id="WP_022861963.1">
    <property type="nucleotide sequence ID" value="NZ_ATVG01000001.1"/>
</dbReference>
<proteinExistence type="inferred from homology"/>
<gene>
    <name evidence="5" type="ORF">CMASS_05230</name>
</gene>
<comment type="similarity">
    <text evidence="1">Belongs to the thioesterase PaaI family.</text>
</comment>
<sequence>MDTANRSAAAHTGGEATPPRPLTELLQAAHQSELNRAELAALNAASTGLEALLGVRWTHLSPREARAEVELTDRLHQPFGATHGGTYTALAESVGSAASVAAAGRPMVGVNNSTDFLRPTSEGVLKARAVPCHLGRRTHLWEVTMTHGDRVVAVSRLRTMALEG</sequence>
<keyword evidence="6" id="KW-1185">Reference proteome</keyword>
<dbReference type="Proteomes" id="UP001220064">
    <property type="component" value="Chromosome"/>
</dbReference>
<dbReference type="PANTHER" id="PTHR43240">
    <property type="entry name" value="1,4-DIHYDROXY-2-NAPHTHOYL-COA THIOESTERASE 1"/>
    <property type="match status" value="1"/>
</dbReference>
<dbReference type="EMBL" id="CP063189">
    <property type="protein sequence ID" value="WCZ32488.1"/>
    <property type="molecule type" value="Genomic_DNA"/>
</dbReference>
<accession>A0ABY7U9S2</accession>
<dbReference type="SUPFAM" id="SSF54637">
    <property type="entry name" value="Thioesterase/thiol ester dehydrase-isomerase"/>
    <property type="match status" value="1"/>
</dbReference>
<dbReference type="Gene3D" id="3.10.129.10">
    <property type="entry name" value="Hotdog Thioesterase"/>
    <property type="match status" value="1"/>
</dbReference>
<evidence type="ECO:0000259" key="4">
    <source>
        <dbReference type="Pfam" id="PF03061"/>
    </source>
</evidence>
<name>A0ABY7U9S2_9CORY</name>
<dbReference type="CDD" id="cd03443">
    <property type="entry name" value="PaaI_thioesterase"/>
    <property type="match status" value="1"/>
</dbReference>
<evidence type="ECO:0000313" key="5">
    <source>
        <dbReference type="EMBL" id="WCZ32488.1"/>
    </source>
</evidence>
<evidence type="ECO:0000256" key="2">
    <source>
        <dbReference type="ARBA" id="ARBA00022801"/>
    </source>
</evidence>
<reference evidence="5 6" key="1">
    <citation type="submission" date="2020-10" db="EMBL/GenBank/DDBJ databases">
        <title>Complete genome sequence of Corynebacterium massiliense DSM 45435, type strain of Corynebacterium massiliense.</title>
        <authorList>
            <person name="Busche T."/>
            <person name="Kalinowski J."/>
            <person name="Ruckert C."/>
        </authorList>
    </citation>
    <scope>NUCLEOTIDE SEQUENCE [LARGE SCALE GENOMIC DNA]</scope>
    <source>
        <strain evidence="5 6">DSM 45435</strain>
    </source>
</reference>
<dbReference type="NCBIfam" id="TIGR00369">
    <property type="entry name" value="unchar_dom_1"/>
    <property type="match status" value="1"/>
</dbReference>